<dbReference type="Gene3D" id="3.40.630.30">
    <property type="match status" value="1"/>
</dbReference>
<name>A0A220U0N5_9BACI</name>
<organism evidence="2 3">
    <name type="scientific">Virgibacillus phasianinus</name>
    <dbReference type="NCBI Taxonomy" id="2017483"/>
    <lineage>
        <taxon>Bacteria</taxon>
        <taxon>Bacillati</taxon>
        <taxon>Bacillota</taxon>
        <taxon>Bacilli</taxon>
        <taxon>Bacillales</taxon>
        <taxon>Bacillaceae</taxon>
        <taxon>Virgibacillus</taxon>
    </lineage>
</organism>
<gene>
    <name evidence="2" type="ORF">CFK37_04835</name>
</gene>
<dbReference type="KEGG" id="vil:CFK37_04835"/>
<evidence type="ECO:0000313" key="2">
    <source>
        <dbReference type="EMBL" id="ASK61545.1"/>
    </source>
</evidence>
<keyword evidence="2" id="KW-0808">Transferase</keyword>
<dbReference type="SUPFAM" id="SSF55729">
    <property type="entry name" value="Acyl-CoA N-acyltransferases (Nat)"/>
    <property type="match status" value="1"/>
</dbReference>
<dbReference type="Pfam" id="PF18467">
    <property type="entry name" value="DUF5613"/>
    <property type="match status" value="1"/>
</dbReference>
<sequence>MKKIMFRDIYTPGYVAFENNEYKHIHYPEMLIRYDSNFIDFKTMPSLEKFKTAANYLREFHLKNGQQHVKFYLPENEKPTKELINHFNDVAYEFGYNELYVIKPSQFPSIDDHQDIQIVAVTDGNFDVFLQLQYQQDLEFGEEFANQKVNMHKRNFRDPKFLQVMAYYQSNPAGSVDLIVSGDKVEIDGLNVLETFQKKGIGSRLQKFVMDAFPDKTVILVADGADTPKEMYKKQGYQYLGFKYEVQKVYDN</sequence>
<dbReference type="InterPro" id="IPR040549">
    <property type="entry name" value="DUF5613"/>
</dbReference>
<proteinExistence type="predicted"/>
<dbReference type="InterPro" id="IPR016181">
    <property type="entry name" value="Acyl_CoA_acyltransferase"/>
</dbReference>
<evidence type="ECO:0000313" key="3">
    <source>
        <dbReference type="Proteomes" id="UP000198312"/>
    </source>
</evidence>
<dbReference type="OrthoDB" id="2213517at2"/>
<evidence type="ECO:0000259" key="1">
    <source>
        <dbReference type="PROSITE" id="PS51186"/>
    </source>
</evidence>
<protein>
    <submittedName>
        <fullName evidence="2">GNAT family N-acetyltransferase</fullName>
    </submittedName>
</protein>
<dbReference type="Proteomes" id="UP000198312">
    <property type="component" value="Chromosome"/>
</dbReference>
<reference evidence="2 3" key="1">
    <citation type="submission" date="2017-07" db="EMBL/GenBank/DDBJ databases">
        <title>Virgibacillus sp. LM2416.</title>
        <authorList>
            <person name="Tak E.J."/>
            <person name="Bae J.-W."/>
        </authorList>
    </citation>
    <scope>NUCLEOTIDE SEQUENCE [LARGE SCALE GENOMIC DNA]</scope>
    <source>
        <strain evidence="2 3">LM2416</strain>
    </source>
</reference>
<dbReference type="GO" id="GO:0016747">
    <property type="term" value="F:acyltransferase activity, transferring groups other than amino-acyl groups"/>
    <property type="evidence" value="ECO:0007669"/>
    <property type="project" value="InterPro"/>
</dbReference>
<dbReference type="AlphaFoldDB" id="A0A220U0N5"/>
<dbReference type="PROSITE" id="PS51186">
    <property type="entry name" value="GNAT"/>
    <property type="match status" value="1"/>
</dbReference>
<dbReference type="RefSeq" id="WP_089060822.1">
    <property type="nucleotide sequence ID" value="NZ_CP022315.1"/>
</dbReference>
<dbReference type="CDD" id="cd04301">
    <property type="entry name" value="NAT_SF"/>
    <property type="match status" value="1"/>
</dbReference>
<keyword evidence="3" id="KW-1185">Reference proteome</keyword>
<accession>A0A220U0N5</accession>
<feature type="domain" description="N-acetyltransferase" evidence="1">
    <location>
        <begin position="116"/>
        <end position="252"/>
    </location>
</feature>
<dbReference type="Pfam" id="PF13673">
    <property type="entry name" value="Acetyltransf_10"/>
    <property type="match status" value="1"/>
</dbReference>
<dbReference type="InterPro" id="IPR000182">
    <property type="entry name" value="GNAT_dom"/>
</dbReference>
<dbReference type="EMBL" id="CP022315">
    <property type="protein sequence ID" value="ASK61545.1"/>
    <property type="molecule type" value="Genomic_DNA"/>
</dbReference>